<evidence type="ECO:0000313" key="3">
    <source>
        <dbReference type="Proteomes" id="UP000637643"/>
    </source>
</evidence>
<dbReference type="SUPFAM" id="SSF52540">
    <property type="entry name" value="P-loop containing nucleoside triphosphate hydrolases"/>
    <property type="match status" value="1"/>
</dbReference>
<organism evidence="2 3">
    <name type="scientific">Paenibacillus albidus</name>
    <dbReference type="NCBI Taxonomy" id="2041023"/>
    <lineage>
        <taxon>Bacteria</taxon>
        <taxon>Bacillati</taxon>
        <taxon>Bacillota</taxon>
        <taxon>Bacilli</taxon>
        <taxon>Bacillales</taxon>
        <taxon>Paenibacillaceae</taxon>
        <taxon>Paenibacillus</taxon>
    </lineage>
</organism>
<dbReference type="SUPFAM" id="SSF82771">
    <property type="entry name" value="GIY-YIG endonuclease"/>
    <property type="match status" value="1"/>
</dbReference>
<dbReference type="SMART" id="SM00465">
    <property type="entry name" value="GIYc"/>
    <property type="match status" value="1"/>
</dbReference>
<evidence type="ECO:0000259" key="1">
    <source>
        <dbReference type="PROSITE" id="PS50164"/>
    </source>
</evidence>
<evidence type="ECO:0000313" key="2">
    <source>
        <dbReference type="EMBL" id="GGF96230.1"/>
    </source>
</evidence>
<name>A0A917CQK7_9BACL</name>
<dbReference type="AlphaFoldDB" id="A0A917CQK7"/>
<dbReference type="Gene3D" id="3.40.50.300">
    <property type="entry name" value="P-loop containing nucleotide triphosphate hydrolases"/>
    <property type="match status" value="1"/>
</dbReference>
<reference evidence="2" key="2">
    <citation type="submission" date="2020-09" db="EMBL/GenBank/DDBJ databases">
        <authorList>
            <person name="Sun Q."/>
            <person name="Zhou Y."/>
        </authorList>
    </citation>
    <scope>NUCLEOTIDE SEQUENCE</scope>
    <source>
        <strain evidence="2">CGMCC 1.16134</strain>
    </source>
</reference>
<dbReference type="EMBL" id="BMKR01000024">
    <property type="protein sequence ID" value="GGF96230.1"/>
    <property type="molecule type" value="Genomic_DNA"/>
</dbReference>
<dbReference type="RefSeq" id="WP_189029170.1">
    <property type="nucleotide sequence ID" value="NZ_BMKR01000024.1"/>
</dbReference>
<protein>
    <recommendedName>
        <fullName evidence="1">GIY-YIG domain-containing protein</fullName>
    </recommendedName>
</protein>
<dbReference type="InterPro" id="IPR027417">
    <property type="entry name" value="P-loop_NTPase"/>
</dbReference>
<accession>A0A917CQK7</accession>
<dbReference type="Pfam" id="PF01541">
    <property type="entry name" value="GIY-YIG"/>
    <property type="match status" value="1"/>
</dbReference>
<dbReference type="InterPro" id="IPR035901">
    <property type="entry name" value="GIY-YIG_endonuc_sf"/>
</dbReference>
<sequence length="549" mass="64057">MTNELIFEKIGFNKLDSDQIQADYLINHPVVYILYNQQLSQAYIGQTVHVKRRLNEHLKNPRRKIHNQTIIIGDERFHQSATYNIETNLINYFIAENQYKLQNVSQTVKTQMHNYYQKEYYNQEIFMQIWERLKQEHIVEETLENLRNKDTYKLSPYKELSEQQLEVKNSVIEFCQKHAKKTTPHVLVIEGNAGTGKSVLLSSIFNTIQDYANDTSSTLNGTNNYLLVNHSEMLKTYQSIANSLPNLKKKNFLKPTSFINKTVDPNTKLANIVLIDEAHLLLTKEDNYNNFRYANQLEEIIKRSVVTIVIFDPRQVLKIKSYWNRQMLNEVTEKYPTKKFQLTDQFRMNAGPEIINWIDCFLSKKLVKIPTDNKNAYDLQIFSNVHQFKKAIEDKNQEFGLSRLVSTFDYEHKKDGEIYYIEADGLKMPWNITSNSTTWAEETHTIQEVGSIYTIQGFDLNYVGVILGPSIGYDEKTDQILIDVTKYKDVGAFASRTDFSNEKIKQVKEEIILNSLNVLMKRGIHGLYIYATDSKLRERLLLCRPDAGS</sequence>
<dbReference type="CDD" id="cd10439">
    <property type="entry name" value="GIY-YIG_COG3410"/>
    <property type="match status" value="1"/>
</dbReference>
<dbReference type="Pfam" id="PF09848">
    <property type="entry name" value="SLFN-g3_helicase"/>
    <property type="match status" value="1"/>
</dbReference>
<dbReference type="InterPro" id="IPR018647">
    <property type="entry name" value="SLFN_3-like_DNA/RNA_helicase"/>
</dbReference>
<dbReference type="Proteomes" id="UP000637643">
    <property type="component" value="Unassembled WGS sequence"/>
</dbReference>
<proteinExistence type="predicted"/>
<reference evidence="2" key="1">
    <citation type="journal article" date="2014" name="Int. J. Syst. Evol. Microbiol.">
        <title>Complete genome sequence of Corynebacterium casei LMG S-19264T (=DSM 44701T), isolated from a smear-ripened cheese.</title>
        <authorList>
            <consortium name="US DOE Joint Genome Institute (JGI-PGF)"/>
            <person name="Walter F."/>
            <person name="Albersmeier A."/>
            <person name="Kalinowski J."/>
            <person name="Ruckert C."/>
        </authorList>
    </citation>
    <scope>NUCLEOTIDE SEQUENCE</scope>
    <source>
        <strain evidence="2">CGMCC 1.16134</strain>
    </source>
</reference>
<dbReference type="InterPro" id="IPR000305">
    <property type="entry name" value="GIY-YIG_endonuc"/>
</dbReference>
<dbReference type="PROSITE" id="PS50164">
    <property type="entry name" value="GIY_YIG"/>
    <property type="match status" value="1"/>
</dbReference>
<keyword evidence="3" id="KW-1185">Reference proteome</keyword>
<comment type="caution">
    <text evidence="2">The sequence shown here is derived from an EMBL/GenBank/DDBJ whole genome shotgun (WGS) entry which is preliminary data.</text>
</comment>
<gene>
    <name evidence="2" type="ORF">GCM10010912_46410</name>
</gene>
<feature type="domain" description="GIY-YIG" evidence="1">
    <location>
        <begin position="27"/>
        <end position="101"/>
    </location>
</feature>